<organism evidence="1 2">
    <name type="scientific">Racocetra fulgida</name>
    <dbReference type="NCBI Taxonomy" id="60492"/>
    <lineage>
        <taxon>Eukaryota</taxon>
        <taxon>Fungi</taxon>
        <taxon>Fungi incertae sedis</taxon>
        <taxon>Mucoromycota</taxon>
        <taxon>Glomeromycotina</taxon>
        <taxon>Glomeromycetes</taxon>
        <taxon>Diversisporales</taxon>
        <taxon>Gigasporaceae</taxon>
        <taxon>Racocetra</taxon>
    </lineage>
</organism>
<feature type="non-terminal residue" evidence="1">
    <location>
        <position position="197"/>
    </location>
</feature>
<sequence>RSKHETEHLMFIDKIENIDEIINDINLAIERNISLYKCGQHQQFEQFLNKVSNNLTISAKMSVIEVLITLFLENTNQLYSISPETSQTELLIRSVIHTIALHSCIPASSPPLAAYLQTLRAYRHDLFSNPEQHNEIIQEPLVHCQKNEFAQHWINPKVVNAQMIKDSQRTLENEINKTLDVDEKYQLNFHPRIWRRV</sequence>
<evidence type="ECO:0000313" key="2">
    <source>
        <dbReference type="Proteomes" id="UP000789396"/>
    </source>
</evidence>
<proteinExistence type="predicted"/>
<comment type="caution">
    <text evidence="1">The sequence shown here is derived from an EMBL/GenBank/DDBJ whole genome shotgun (WGS) entry which is preliminary data.</text>
</comment>
<evidence type="ECO:0000313" key="1">
    <source>
        <dbReference type="EMBL" id="CAG8792083.1"/>
    </source>
</evidence>
<gene>
    <name evidence="1" type="ORF">RFULGI_LOCUS16841</name>
</gene>
<feature type="non-terminal residue" evidence="1">
    <location>
        <position position="1"/>
    </location>
</feature>
<reference evidence="1" key="1">
    <citation type="submission" date="2021-06" db="EMBL/GenBank/DDBJ databases">
        <authorList>
            <person name="Kallberg Y."/>
            <person name="Tangrot J."/>
            <person name="Rosling A."/>
        </authorList>
    </citation>
    <scope>NUCLEOTIDE SEQUENCE</scope>
    <source>
        <strain evidence="1">IN212</strain>
    </source>
</reference>
<name>A0A9N9JR16_9GLOM</name>
<accession>A0A9N9JR16</accession>
<dbReference type="Proteomes" id="UP000789396">
    <property type="component" value="Unassembled WGS sequence"/>
</dbReference>
<keyword evidence="2" id="KW-1185">Reference proteome</keyword>
<dbReference type="AlphaFoldDB" id="A0A9N9JR16"/>
<protein>
    <submittedName>
        <fullName evidence="1">16367_t:CDS:1</fullName>
    </submittedName>
</protein>
<dbReference type="EMBL" id="CAJVPZ010062383">
    <property type="protein sequence ID" value="CAG8792083.1"/>
    <property type="molecule type" value="Genomic_DNA"/>
</dbReference>